<dbReference type="Proteomes" id="UP000678393">
    <property type="component" value="Unassembled WGS sequence"/>
</dbReference>
<evidence type="ECO:0000313" key="3">
    <source>
        <dbReference type="Proteomes" id="UP000678393"/>
    </source>
</evidence>
<evidence type="ECO:0000259" key="1">
    <source>
        <dbReference type="Pfam" id="PF13383"/>
    </source>
</evidence>
<gene>
    <name evidence="2" type="ORF">CUNI_LOCUS17738</name>
</gene>
<dbReference type="Pfam" id="PF13383">
    <property type="entry name" value="Methyltransf_22"/>
    <property type="match status" value="1"/>
</dbReference>
<dbReference type="AlphaFoldDB" id="A0A8S3ZW08"/>
<keyword evidence="3" id="KW-1185">Reference proteome</keyword>
<proteinExistence type="predicted"/>
<reference evidence="2" key="1">
    <citation type="submission" date="2021-04" db="EMBL/GenBank/DDBJ databases">
        <authorList>
            <consortium name="Molecular Ecology Group"/>
        </authorList>
    </citation>
    <scope>NUCLEOTIDE SEQUENCE</scope>
</reference>
<feature type="domain" description="Methyltransferase" evidence="1">
    <location>
        <begin position="2"/>
        <end position="139"/>
    </location>
</feature>
<organism evidence="2 3">
    <name type="scientific">Candidula unifasciata</name>
    <dbReference type="NCBI Taxonomy" id="100452"/>
    <lineage>
        <taxon>Eukaryota</taxon>
        <taxon>Metazoa</taxon>
        <taxon>Spiralia</taxon>
        <taxon>Lophotrochozoa</taxon>
        <taxon>Mollusca</taxon>
        <taxon>Gastropoda</taxon>
        <taxon>Heterobranchia</taxon>
        <taxon>Euthyneura</taxon>
        <taxon>Panpulmonata</taxon>
        <taxon>Eupulmonata</taxon>
        <taxon>Stylommatophora</taxon>
        <taxon>Helicina</taxon>
        <taxon>Helicoidea</taxon>
        <taxon>Geomitridae</taxon>
        <taxon>Candidula</taxon>
    </lineage>
</organism>
<accession>A0A8S3ZW08</accession>
<dbReference type="InterPro" id="IPR025714">
    <property type="entry name" value="Methyltranfer_dom"/>
</dbReference>
<comment type="caution">
    <text evidence="2">The sequence shown here is derived from an EMBL/GenBank/DDBJ whole genome shotgun (WGS) entry which is preliminary data.</text>
</comment>
<dbReference type="PANTHER" id="PTHR32026:SF10">
    <property type="entry name" value="METHYLTRANSFERASE-LIKE PROTEIN 24-RELATED"/>
    <property type="match status" value="1"/>
</dbReference>
<evidence type="ECO:0000313" key="2">
    <source>
        <dbReference type="EMBL" id="CAG5132180.1"/>
    </source>
</evidence>
<dbReference type="OrthoDB" id="10006218at2759"/>
<sequence>MGHLGDGGWEICDDPEVRPVPPCLIYSFGIGRDFSFDDEAARWYKCHVYSFDPTIEWNSYNRSHFVHFYNVGIANKTYTNNKGWKYSTFSDIRAMLGHKQSCINIVKIDVEGHEWDSLLQMTLSGQLNTVNQLLIEYHFNSLTHRYLLKFFIVLQGVELAGFEVFYTHKNEGCGYRVQGFPPIKSRCFEVHYRRRYKVCQSAI</sequence>
<protein>
    <recommendedName>
        <fullName evidence="1">Methyltransferase domain-containing protein</fullName>
    </recommendedName>
</protein>
<name>A0A8S3ZW08_9EUPU</name>
<dbReference type="InterPro" id="IPR026913">
    <property type="entry name" value="METTL24"/>
</dbReference>
<dbReference type="EMBL" id="CAJHNH020005135">
    <property type="protein sequence ID" value="CAG5132180.1"/>
    <property type="molecule type" value="Genomic_DNA"/>
</dbReference>
<dbReference type="PANTHER" id="PTHR32026">
    <property type="entry name" value="METHYLTRANSFERASE-LIKE PROTEIN 24"/>
    <property type="match status" value="1"/>
</dbReference>